<keyword evidence="3" id="KW-0597">Phosphoprotein</keyword>
<dbReference type="OrthoDB" id="9767435at2"/>
<comment type="catalytic activity">
    <reaction evidence="1">
        <text>ATP + protein L-histidine = ADP + protein N-phospho-L-histidine.</text>
        <dbReference type="EC" id="2.7.13.3"/>
    </reaction>
</comment>
<feature type="transmembrane region" description="Helical" evidence="8">
    <location>
        <begin position="240"/>
        <end position="260"/>
    </location>
</feature>
<dbReference type="RefSeq" id="WP_135086931.1">
    <property type="nucleotide sequence ID" value="NZ_SPDV01000020.1"/>
</dbReference>
<keyword evidence="5" id="KW-0547">Nucleotide-binding</keyword>
<dbReference type="InterPro" id="IPR011495">
    <property type="entry name" value="Sig_transdc_His_kin_sub2_dim/P"/>
</dbReference>
<sequence>MNADRQGWIAARFAGLSTGAKMLLILSLALFPLGLVAILASIQSAQQKNQDRTDQTISRLEVKAQRISSNLTRAEITIGTAGGAIAVAPPGSRVCERTLTRLENAPYPGRYALIAQGREVRCASRGFRPPLPRTGPAGKGIVRITADGRALQLFVFGDTGLLEGVAEYSRETLSGITYIAGTSTAFDLTLRQDGRSMVLRDEYEDGPFVHTVNASEALADGQLRLDISASAVPITPLEGLLILLPVLMWLAASVIGWLVVDRLLLRPLVRMQRHVSAYQPGDREFGLPRIASPAREISDLGLAFEGVAQTVARHEAELEAAVERQTKLVREVHHRVKNNLQVVASLLNIHSRGSPNEAAAAAYASIQRRVDALAVVHRNHYAELEENRGVALKPLVSELAANLRATAPGSAASMTIRLDLEPYYATQDVAVSVAFLVTEVVEFAMFCGASSVQIALTGGNANPALAELVLESDSLRGQVSCDEKLSDRFERIVTGLSRQLRTSIDRDTEIGRYALNIAVVDKADRH</sequence>
<keyword evidence="11" id="KW-1185">Reference proteome</keyword>
<evidence type="ECO:0000256" key="1">
    <source>
        <dbReference type="ARBA" id="ARBA00000085"/>
    </source>
</evidence>
<evidence type="ECO:0000313" key="11">
    <source>
        <dbReference type="Proteomes" id="UP000298213"/>
    </source>
</evidence>
<evidence type="ECO:0000259" key="9">
    <source>
        <dbReference type="Pfam" id="PF07568"/>
    </source>
</evidence>
<evidence type="ECO:0000256" key="6">
    <source>
        <dbReference type="ARBA" id="ARBA00022777"/>
    </source>
</evidence>
<evidence type="ECO:0000256" key="2">
    <source>
        <dbReference type="ARBA" id="ARBA00012438"/>
    </source>
</evidence>
<proteinExistence type="predicted"/>
<keyword evidence="7" id="KW-0067">ATP-binding</keyword>
<dbReference type="Pfam" id="PF07568">
    <property type="entry name" value="HisKA_2"/>
    <property type="match status" value="1"/>
</dbReference>
<keyword evidence="4" id="KW-0808">Transferase</keyword>
<evidence type="ECO:0000256" key="7">
    <source>
        <dbReference type="ARBA" id="ARBA00022840"/>
    </source>
</evidence>
<dbReference type="EC" id="2.7.13.3" evidence="2"/>
<dbReference type="AlphaFoldDB" id="A0A4Y8ZPW7"/>
<dbReference type="EMBL" id="SPDV01000020">
    <property type="protein sequence ID" value="TFI58051.1"/>
    <property type="molecule type" value="Genomic_DNA"/>
</dbReference>
<evidence type="ECO:0000313" key="10">
    <source>
        <dbReference type="EMBL" id="TFI58051.1"/>
    </source>
</evidence>
<gene>
    <name evidence="10" type="ORF">E2493_11640</name>
</gene>
<evidence type="ECO:0000256" key="3">
    <source>
        <dbReference type="ARBA" id="ARBA00022553"/>
    </source>
</evidence>
<comment type="caution">
    <text evidence="10">The sequence shown here is derived from an EMBL/GenBank/DDBJ whole genome shotgun (WGS) entry which is preliminary data.</text>
</comment>
<keyword evidence="8" id="KW-1133">Transmembrane helix</keyword>
<keyword evidence="8" id="KW-0472">Membrane</keyword>
<feature type="domain" description="Signal transduction histidine kinase subgroup 2 dimerisation and phosphoacceptor" evidence="9">
    <location>
        <begin position="331"/>
        <end position="405"/>
    </location>
</feature>
<organism evidence="10 11">
    <name type="scientific">Sphingomonas parva</name>
    <dbReference type="NCBI Taxonomy" id="2555898"/>
    <lineage>
        <taxon>Bacteria</taxon>
        <taxon>Pseudomonadati</taxon>
        <taxon>Pseudomonadota</taxon>
        <taxon>Alphaproteobacteria</taxon>
        <taxon>Sphingomonadales</taxon>
        <taxon>Sphingomonadaceae</taxon>
        <taxon>Sphingomonas</taxon>
    </lineage>
</organism>
<dbReference type="PANTHER" id="PTHR41523:SF8">
    <property type="entry name" value="ETHYLENE RESPONSE SENSOR PROTEIN"/>
    <property type="match status" value="1"/>
</dbReference>
<dbReference type="GO" id="GO:0005524">
    <property type="term" value="F:ATP binding"/>
    <property type="evidence" value="ECO:0007669"/>
    <property type="project" value="UniProtKB-KW"/>
</dbReference>
<dbReference type="Proteomes" id="UP000298213">
    <property type="component" value="Unassembled WGS sequence"/>
</dbReference>
<protein>
    <recommendedName>
        <fullName evidence="2">histidine kinase</fullName>
        <ecNumber evidence="2">2.7.13.3</ecNumber>
    </recommendedName>
</protein>
<evidence type="ECO:0000256" key="4">
    <source>
        <dbReference type="ARBA" id="ARBA00022679"/>
    </source>
</evidence>
<reference evidence="10 11" key="1">
    <citation type="submission" date="2019-03" db="EMBL/GenBank/DDBJ databases">
        <title>Genome sequence of Sphingomonas sp. 17J27-24.</title>
        <authorList>
            <person name="Kim M."/>
            <person name="Maeng S."/>
            <person name="Sathiyaraj S."/>
        </authorList>
    </citation>
    <scope>NUCLEOTIDE SEQUENCE [LARGE SCALE GENOMIC DNA]</scope>
    <source>
        <strain evidence="10 11">17J27-24</strain>
    </source>
</reference>
<dbReference type="GO" id="GO:0004673">
    <property type="term" value="F:protein histidine kinase activity"/>
    <property type="evidence" value="ECO:0007669"/>
    <property type="project" value="UniProtKB-EC"/>
</dbReference>
<keyword evidence="6 10" id="KW-0418">Kinase</keyword>
<keyword evidence="8" id="KW-0812">Transmembrane</keyword>
<accession>A0A4Y8ZPW7</accession>
<dbReference type="Gene3D" id="3.30.450.20">
    <property type="entry name" value="PAS domain"/>
    <property type="match status" value="1"/>
</dbReference>
<evidence type="ECO:0000256" key="5">
    <source>
        <dbReference type="ARBA" id="ARBA00022741"/>
    </source>
</evidence>
<evidence type="ECO:0000256" key="8">
    <source>
        <dbReference type="SAM" id="Phobius"/>
    </source>
</evidence>
<dbReference type="PANTHER" id="PTHR41523">
    <property type="entry name" value="TWO-COMPONENT SYSTEM SENSOR PROTEIN"/>
    <property type="match status" value="1"/>
</dbReference>
<name>A0A4Y8ZPW7_9SPHN</name>